<sequence length="108" mass="11581">MVRRSSRLQRVRGLGEGCLQRAQARKAASYGDCEARSLVTANIAISSSQVGSMFDHLGLLDVSMVDISSPLRRLRKKIEGMGFAVSAPLSGVSKEFEGLSEPLEVVSA</sequence>
<keyword evidence="2" id="KW-1185">Reference proteome</keyword>
<dbReference type="AlphaFoldDB" id="A0AAQ3QC44"/>
<proteinExistence type="predicted"/>
<organism evidence="1 2">
    <name type="scientific">Canna indica</name>
    <name type="common">Indian-shot</name>
    <dbReference type="NCBI Taxonomy" id="4628"/>
    <lineage>
        <taxon>Eukaryota</taxon>
        <taxon>Viridiplantae</taxon>
        <taxon>Streptophyta</taxon>
        <taxon>Embryophyta</taxon>
        <taxon>Tracheophyta</taxon>
        <taxon>Spermatophyta</taxon>
        <taxon>Magnoliopsida</taxon>
        <taxon>Liliopsida</taxon>
        <taxon>Zingiberales</taxon>
        <taxon>Cannaceae</taxon>
        <taxon>Canna</taxon>
    </lineage>
</organism>
<name>A0AAQ3QC44_9LILI</name>
<dbReference type="Proteomes" id="UP001327560">
    <property type="component" value="Chromosome 5"/>
</dbReference>
<gene>
    <name evidence="1" type="ORF">Cni_G15914</name>
</gene>
<reference evidence="1 2" key="1">
    <citation type="submission" date="2023-10" db="EMBL/GenBank/DDBJ databases">
        <title>Chromosome-scale genome assembly provides insights into flower coloration mechanisms of Canna indica.</title>
        <authorList>
            <person name="Li C."/>
        </authorList>
    </citation>
    <scope>NUCLEOTIDE SEQUENCE [LARGE SCALE GENOMIC DNA]</scope>
    <source>
        <tissue evidence="1">Flower</tissue>
    </source>
</reference>
<accession>A0AAQ3QC44</accession>
<evidence type="ECO:0000313" key="1">
    <source>
        <dbReference type="EMBL" id="WOL07176.1"/>
    </source>
</evidence>
<evidence type="ECO:0000313" key="2">
    <source>
        <dbReference type="Proteomes" id="UP001327560"/>
    </source>
</evidence>
<protein>
    <submittedName>
        <fullName evidence="1">Uncharacterized protein</fullName>
    </submittedName>
</protein>
<dbReference type="EMBL" id="CP136894">
    <property type="protein sequence ID" value="WOL07176.1"/>
    <property type="molecule type" value="Genomic_DNA"/>
</dbReference>